<dbReference type="OrthoDB" id="9946711at2759"/>
<gene>
    <name evidence="2" type="ORF">BV898_00430</name>
</gene>
<proteinExistence type="predicted"/>
<name>A0A1W0XDD1_HYPEX</name>
<reference evidence="3" key="1">
    <citation type="submission" date="2017-01" db="EMBL/GenBank/DDBJ databases">
        <title>Comparative genomics of anhydrobiosis in the tardigrade Hypsibius dujardini.</title>
        <authorList>
            <person name="Yoshida Y."/>
            <person name="Koutsovoulos G."/>
            <person name="Laetsch D."/>
            <person name="Stevens L."/>
            <person name="Kumar S."/>
            <person name="Horikawa D."/>
            <person name="Ishino K."/>
            <person name="Komine S."/>
            <person name="Tomita M."/>
            <person name="Blaxter M."/>
            <person name="Arakawa K."/>
        </authorList>
    </citation>
    <scope>NUCLEOTIDE SEQUENCE [LARGE SCALE GENOMIC DNA]</scope>
    <source>
        <strain evidence="3">Z151</strain>
    </source>
</reference>
<keyword evidence="1" id="KW-1133">Transmembrane helix</keyword>
<dbReference type="EMBL" id="MTYJ01000002">
    <property type="protein sequence ID" value="OQV25489.1"/>
    <property type="molecule type" value="Genomic_DNA"/>
</dbReference>
<comment type="caution">
    <text evidence="2">The sequence shown here is derived from an EMBL/GenBank/DDBJ whole genome shotgun (WGS) entry which is preliminary data.</text>
</comment>
<evidence type="ECO:0000313" key="2">
    <source>
        <dbReference type="EMBL" id="OQV25489.1"/>
    </source>
</evidence>
<protein>
    <submittedName>
        <fullName evidence="2">Uncharacterized protein</fullName>
    </submittedName>
</protein>
<keyword evidence="1" id="KW-0812">Transmembrane</keyword>
<sequence>MVKARVAAALSGPVVGNARVPQDQRIRSLAQRYEVSKMLFLCFSWFLVTYFPNTIAGYAFFSQYRGQPHLVLILKGLQSLASPVNTQSVCDNCALVCCLSLQVLFIATSKKYRLGILHVLQYYFRRAHMPVKDDMVLTGSQPGTARANLPLAQHVHDYL</sequence>
<organism evidence="2 3">
    <name type="scientific">Hypsibius exemplaris</name>
    <name type="common">Freshwater tardigrade</name>
    <dbReference type="NCBI Taxonomy" id="2072580"/>
    <lineage>
        <taxon>Eukaryota</taxon>
        <taxon>Metazoa</taxon>
        <taxon>Ecdysozoa</taxon>
        <taxon>Tardigrada</taxon>
        <taxon>Eutardigrada</taxon>
        <taxon>Parachela</taxon>
        <taxon>Hypsibioidea</taxon>
        <taxon>Hypsibiidae</taxon>
        <taxon>Hypsibius</taxon>
    </lineage>
</organism>
<evidence type="ECO:0000313" key="3">
    <source>
        <dbReference type="Proteomes" id="UP000192578"/>
    </source>
</evidence>
<feature type="transmembrane region" description="Helical" evidence="1">
    <location>
        <begin position="38"/>
        <end position="61"/>
    </location>
</feature>
<evidence type="ECO:0000256" key="1">
    <source>
        <dbReference type="SAM" id="Phobius"/>
    </source>
</evidence>
<keyword evidence="1" id="KW-0472">Membrane</keyword>
<accession>A0A1W0XDD1</accession>
<dbReference type="Proteomes" id="UP000192578">
    <property type="component" value="Unassembled WGS sequence"/>
</dbReference>
<keyword evidence="3" id="KW-1185">Reference proteome</keyword>
<dbReference type="AlphaFoldDB" id="A0A1W0XDD1"/>